<name>A0A1A2NWQ9_MYCSD</name>
<protein>
    <submittedName>
        <fullName evidence="1">Uncharacterized protein</fullName>
    </submittedName>
</protein>
<proteinExistence type="predicted"/>
<dbReference type="Proteomes" id="UP000093943">
    <property type="component" value="Unassembled WGS sequence"/>
</dbReference>
<accession>A0A1A2NWQ9</accession>
<evidence type="ECO:0000313" key="1">
    <source>
        <dbReference type="EMBL" id="OBI30920.1"/>
    </source>
</evidence>
<reference evidence="2" key="1">
    <citation type="submission" date="2016-06" db="EMBL/GenBank/DDBJ databases">
        <authorList>
            <person name="Sutton G."/>
            <person name="Brinkac L."/>
            <person name="Sanka R."/>
            <person name="Adams M."/>
            <person name="Lau E."/>
            <person name="Sam S."/>
            <person name="Sreng N."/>
            <person name="Him V."/>
            <person name="Kerleguer A."/>
            <person name="Cheng S."/>
        </authorList>
    </citation>
    <scope>NUCLEOTIDE SEQUENCE [LARGE SCALE GENOMIC DNA]</scope>
    <source>
        <strain evidence="2">E1876</strain>
    </source>
</reference>
<dbReference type="AlphaFoldDB" id="A0A1A2NWQ9"/>
<dbReference type="Pfam" id="PF19827">
    <property type="entry name" value="DUF6308"/>
    <property type="match status" value="1"/>
</dbReference>
<dbReference type="RefSeq" id="WP_064921117.1">
    <property type="nucleotide sequence ID" value="NZ_LZJK01000054.1"/>
</dbReference>
<gene>
    <name evidence="1" type="ORF">A5710_19225</name>
</gene>
<dbReference type="InterPro" id="IPR046275">
    <property type="entry name" value="DUF6308"/>
</dbReference>
<comment type="caution">
    <text evidence="1">The sequence shown here is derived from an EMBL/GenBank/DDBJ whole genome shotgun (WGS) entry which is preliminary data.</text>
</comment>
<sequence length="218" mass="24342">MTGQTTLRIPAVLDERSTDDAVKLLQDYRNHYTGWHFETLGHPWNAPATINTVTAADLLALNTLSVQGSARASIEILGTGLAQEFTELLKQISPDLDLVDATDADIGNDSPANRLWQLCRPDGTSRWGHFGPVTTSKLLARKRPRLVPIYDSVVRDQYGLPDSRGLWSGMRAALQADDRRLHRHAEMLRRRADLPDTVTPLRVIDIVVWMQGQTPDSQ</sequence>
<organism evidence="1 2">
    <name type="scientific">Mycolicibacter sinensis (strain JDM601)</name>
    <name type="common">Mycobacterium sinense</name>
    <dbReference type="NCBI Taxonomy" id="875328"/>
    <lineage>
        <taxon>Bacteria</taxon>
        <taxon>Bacillati</taxon>
        <taxon>Actinomycetota</taxon>
        <taxon>Actinomycetes</taxon>
        <taxon>Mycobacteriales</taxon>
        <taxon>Mycobacteriaceae</taxon>
        <taxon>Mycolicibacter</taxon>
    </lineage>
</organism>
<dbReference type="EMBL" id="LZKG01000065">
    <property type="protein sequence ID" value="OBI30920.1"/>
    <property type="molecule type" value="Genomic_DNA"/>
</dbReference>
<dbReference type="OrthoDB" id="5178186at2"/>
<evidence type="ECO:0000313" key="2">
    <source>
        <dbReference type="Proteomes" id="UP000093943"/>
    </source>
</evidence>